<reference evidence="1" key="2">
    <citation type="submission" date="2021-09" db="EMBL/GenBank/DDBJ databases">
        <authorList>
            <person name="Jia N."/>
            <person name="Wang J."/>
            <person name="Shi W."/>
            <person name="Du L."/>
            <person name="Sun Y."/>
            <person name="Zhan W."/>
            <person name="Jiang J."/>
            <person name="Wang Q."/>
            <person name="Zhang B."/>
            <person name="Ji P."/>
            <person name="Sakyi L.B."/>
            <person name="Cui X."/>
            <person name="Yuan T."/>
            <person name="Jiang B."/>
            <person name="Yang W."/>
            <person name="Lam T.T.-Y."/>
            <person name="Chang Q."/>
            <person name="Ding S."/>
            <person name="Wang X."/>
            <person name="Zhu J."/>
            <person name="Ruan X."/>
            <person name="Zhao L."/>
            <person name="Wei J."/>
            <person name="Que T."/>
            <person name="Du C."/>
            <person name="Cheng J."/>
            <person name="Dai P."/>
            <person name="Han X."/>
            <person name="Huang E."/>
            <person name="Gao Y."/>
            <person name="Liu J."/>
            <person name="Shao H."/>
            <person name="Ye R."/>
            <person name="Li L."/>
            <person name="Wei W."/>
            <person name="Wang X."/>
            <person name="Wang C."/>
            <person name="Huo Q."/>
            <person name="Li W."/>
            <person name="Guo W."/>
            <person name="Chen H."/>
            <person name="Chen S."/>
            <person name="Zhou L."/>
            <person name="Zhou L."/>
            <person name="Ni X."/>
            <person name="Tian J."/>
            <person name="Zhou Y."/>
            <person name="Sheng Y."/>
            <person name="Liu T."/>
            <person name="Pan Y."/>
            <person name="Xia L."/>
            <person name="Li J."/>
            <person name="Zhao F."/>
            <person name="Cao W."/>
        </authorList>
    </citation>
    <scope>NUCLEOTIDE SEQUENCE</scope>
    <source>
        <strain evidence="1">Rsan-2018</strain>
        <tissue evidence="1">Larvae</tissue>
    </source>
</reference>
<accession>A0A9D4PPS3</accession>
<protein>
    <submittedName>
        <fullName evidence="1">Uncharacterized protein</fullName>
    </submittedName>
</protein>
<dbReference type="VEuPathDB" id="VectorBase:RSAN_053064"/>
<keyword evidence="2" id="KW-1185">Reference proteome</keyword>
<dbReference type="AlphaFoldDB" id="A0A9D4PPS3"/>
<evidence type="ECO:0000313" key="2">
    <source>
        <dbReference type="Proteomes" id="UP000821837"/>
    </source>
</evidence>
<proteinExistence type="predicted"/>
<name>A0A9D4PPS3_RHISA</name>
<gene>
    <name evidence="1" type="ORF">HPB52_013368</name>
</gene>
<sequence>MTGSEAVATMHDAYVLFGAFLCSVNSNQGTIYDQDWFQKRVNDIVALFPAVLESPPVPLYSESQADELSALGERWPYTAAHTVSTIDEARFQGPMERVQEYVCAHWNTAEMIGVEPQPLESATSEPPVLQQAAEVSRSPNSLLSVPQELAISMTPVAQQHQDITSIAGDTM</sequence>
<dbReference type="Proteomes" id="UP000821837">
    <property type="component" value="Chromosome 6"/>
</dbReference>
<dbReference type="EMBL" id="JABSTV010001252">
    <property type="protein sequence ID" value="KAH7947562.1"/>
    <property type="molecule type" value="Genomic_DNA"/>
</dbReference>
<organism evidence="1 2">
    <name type="scientific">Rhipicephalus sanguineus</name>
    <name type="common">Brown dog tick</name>
    <name type="synonym">Ixodes sanguineus</name>
    <dbReference type="NCBI Taxonomy" id="34632"/>
    <lineage>
        <taxon>Eukaryota</taxon>
        <taxon>Metazoa</taxon>
        <taxon>Ecdysozoa</taxon>
        <taxon>Arthropoda</taxon>
        <taxon>Chelicerata</taxon>
        <taxon>Arachnida</taxon>
        <taxon>Acari</taxon>
        <taxon>Parasitiformes</taxon>
        <taxon>Ixodida</taxon>
        <taxon>Ixodoidea</taxon>
        <taxon>Ixodidae</taxon>
        <taxon>Rhipicephalinae</taxon>
        <taxon>Rhipicephalus</taxon>
        <taxon>Rhipicephalus</taxon>
    </lineage>
</organism>
<evidence type="ECO:0000313" key="1">
    <source>
        <dbReference type="EMBL" id="KAH7947562.1"/>
    </source>
</evidence>
<comment type="caution">
    <text evidence="1">The sequence shown here is derived from an EMBL/GenBank/DDBJ whole genome shotgun (WGS) entry which is preliminary data.</text>
</comment>
<reference evidence="1" key="1">
    <citation type="journal article" date="2020" name="Cell">
        <title>Large-Scale Comparative Analyses of Tick Genomes Elucidate Their Genetic Diversity and Vector Capacities.</title>
        <authorList>
            <consortium name="Tick Genome and Microbiome Consortium (TIGMIC)"/>
            <person name="Jia N."/>
            <person name="Wang J."/>
            <person name="Shi W."/>
            <person name="Du L."/>
            <person name="Sun Y."/>
            <person name="Zhan W."/>
            <person name="Jiang J.F."/>
            <person name="Wang Q."/>
            <person name="Zhang B."/>
            <person name="Ji P."/>
            <person name="Bell-Sakyi L."/>
            <person name="Cui X.M."/>
            <person name="Yuan T.T."/>
            <person name="Jiang B.G."/>
            <person name="Yang W.F."/>
            <person name="Lam T.T."/>
            <person name="Chang Q.C."/>
            <person name="Ding S.J."/>
            <person name="Wang X.J."/>
            <person name="Zhu J.G."/>
            <person name="Ruan X.D."/>
            <person name="Zhao L."/>
            <person name="Wei J.T."/>
            <person name="Ye R.Z."/>
            <person name="Que T.C."/>
            <person name="Du C.H."/>
            <person name="Zhou Y.H."/>
            <person name="Cheng J.X."/>
            <person name="Dai P.F."/>
            <person name="Guo W.B."/>
            <person name="Han X.H."/>
            <person name="Huang E.J."/>
            <person name="Li L.F."/>
            <person name="Wei W."/>
            <person name="Gao Y.C."/>
            <person name="Liu J.Z."/>
            <person name="Shao H.Z."/>
            <person name="Wang X."/>
            <person name="Wang C.C."/>
            <person name="Yang T.C."/>
            <person name="Huo Q.B."/>
            <person name="Li W."/>
            <person name="Chen H.Y."/>
            <person name="Chen S.E."/>
            <person name="Zhou L.G."/>
            <person name="Ni X.B."/>
            <person name="Tian J.H."/>
            <person name="Sheng Y."/>
            <person name="Liu T."/>
            <person name="Pan Y.S."/>
            <person name="Xia L.Y."/>
            <person name="Li J."/>
            <person name="Zhao F."/>
            <person name="Cao W.C."/>
        </authorList>
    </citation>
    <scope>NUCLEOTIDE SEQUENCE</scope>
    <source>
        <strain evidence="1">Rsan-2018</strain>
    </source>
</reference>